<dbReference type="EMBL" id="JJQB01000137">
    <property type="protein sequence ID" value="KKH15817.1"/>
    <property type="molecule type" value="Genomic_DNA"/>
</dbReference>
<sequence>MKFIPPVTNTIKYPSAMLEMNQNNSPWIDLGLLTDVKIVETKESKDISPDNGKLIKICIRTIIEGKFIHNEKTISDIKTGISYVVKLTHMKTESESYVITIPNVKFDESFIHNLPNIKLESIIESLEV</sequence>
<dbReference type="AlphaFoldDB" id="A0A0F8KS01"/>
<dbReference type="PATRIC" id="fig|2209.48.peg.2731"/>
<dbReference type="Proteomes" id="UP000034064">
    <property type="component" value="Unassembled WGS sequence"/>
</dbReference>
<proteinExistence type="predicted"/>
<dbReference type="EMBL" id="JJQC01000147">
    <property type="protein sequence ID" value="KKH17133.1"/>
    <property type="molecule type" value="Genomic_DNA"/>
</dbReference>
<reference evidence="4 5" key="1">
    <citation type="journal article" date="2015" name="ISME J.">
        <title>Genomic and phenotypic differentiation among Methanosarcina mazei populations from Columbia River sediment.</title>
        <authorList>
            <person name="Youngblut N.D."/>
            <person name="Wirth J.S."/>
            <person name="Henriksen J.R."/>
            <person name="Smith M."/>
            <person name="Simon H."/>
            <person name="Metcalf W.W."/>
            <person name="Whitaker R.J."/>
        </authorList>
    </citation>
    <scope>NUCLEOTIDE SEQUENCE [LARGE SCALE GENOMIC DNA]</scope>
    <source>
        <strain evidence="3 5">1.F.A.1A.3</strain>
        <strain evidence="1 6">1.F.A.1B.3</strain>
        <strain evidence="2 4">1.F.A.1B.4</strain>
    </source>
</reference>
<dbReference type="RefSeq" id="WP_048044865.1">
    <property type="nucleotide sequence ID" value="NZ_JJQA01000061.1"/>
</dbReference>
<dbReference type="Proteomes" id="UP000034733">
    <property type="component" value="Unassembled WGS sequence"/>
</dbReference>
<evidence type="ECO:0000313" key="5">
    <source>
        <dbReference type="Proteomes" id="UP000034064"/>
    </source>
</evidence>
<dbReference type="Proteomes" id="UP000033987">
    <property type="component" value="Unassembled WGS sequence"/>
</dbReference>
<evidence type="ECO:0000313" key="6">
    <source>
        <dbReference type="Proteomes" id="UP000034733"/>
    </source>
</evidence>
<evidence type="ECO:0000313" key="1">
    <source>
        <dbReference type="EMBL" id="KKH15817.1"/>
    </source>
</evidence>
<evidence type="ECO:0000313" key="4">
    <source>
        <dbReference type="Proteomes" id="UP000033987"/>
    </source>
</evidence>
<dbReference type="EMBL" id="JJQA01000061">
    <property type="protein sequence ID" value="KKH17334.1"/>
    <property type="molecule type" value="Genomic_DNA"/>
</dbReference>
<evidence type="ECO:0000313" key="2">
    <source>
        <dbReference type="EMBL" id="KKH17133.1"/>
    </source>
</evidence>
<accession>A0A0F8KS01</accession>
<organism evidence="2 4">
    <name type="scientific">Methanosarcina mazei</name>
    <name type="common">Methanosarcina frisia</name>
    <dbReference type="NCBI Taxonomy" id="2209"/>
    <lineage>
        <taxon>Archaea</taxon>
        <taxon>Methanobacteriati</taxon>
        <taxon>Methanobacteriota</taxon>
        <taxon>Stenosarchaea group</taxon>
        <taxon>Methanomicrobia</taxon>
        <taxon>Methanosarcinales</taxon>
        <taxon>Methanosarcinaceae</taxon>
        <taxon>Methanosarcina</taxon>
    </lineage>
</organism>
<protein>
    <submittedName>
        <fullName evidence="2">Uncharacterized protein</fullName>
    </submittedName>
</protein>
<name>A0A0F8KS01_METMZ</name>
<gene>
    <name evidence="3" type="ORF">DU44_12690</name>
    <name evidence="1" type="ORF">DU48_11875</name>
    <name evidence="2" type="ORF">DU65_12945</name>
</gene>
<comment type="caution">
    <text evidence="2">The sequence shown here is derived from an EMBL/GenBank/DDBJ whole genome shotgun (WGS) entry which is preliminary data.</text>
</comment>
<evidence type="ECO:0000313" key="3">
    <source>
        <dbReference type="EMBL" id="KKH17334.1"/>
    </source>
</evidence>